<name>A0ABQ9GYZ2_9NEOP</name>
<evidence type="ECO:0000313" key="2">
    <source>
        <dbReference type="Proteomes" id="UP001159363"/>
    </source>
</evidence>
<organism evidence="1 2">
    <name type="scientific">Dryococelus australis</name>
    <dbReference type="NCBI Taxonomy" id="614101"/>
    <lineage>
        <taxon>Eukaryota</taxon>
        <taxon>Metazoa</taxon>
        <taxon>Ecdysozoa</taxon>
        <taxon>Arthropoda</taxon>
        <taxon>Hexapoda</taxon>
        <taxon>Insecta</taxon>
        <taxon>Pterygota</taxon>
        <taxon>Neoptera</taxon>
        <taxon>Polyneoptera</taxon>
        <taxon>Phasmatodea</taxon>
        <taxon>Verophasmatodea</taxon>
        <taxon>Anareolatae</taxon>
        <taxon>Phasmatidae</taxon>
        <taxon>Eurycanthinae</taxon>
        <taxon>Dryococelus</taxon>
    </lineage>
</organism>
<reference evidence="1 2" key="1">
    <citation type="submission" date="2023-02" db="EMBL/GenBank/DDBJ databases">
        <title>LHISI_Scaffold_Assembly.</title>
        <authorList>
            <person name="Stuart O.P."/>
            <person name="Cleave R."/>
            <person name="Magrath M.J.L."/>
            <person name="Mikheyev A.S."/>
        </authorList>
    </citation>
    <scope>NUCLEOTIDE SEQUENCE [LARGE SCALE GENOMIC DNA]</scope>
    <source>
        <strain evidence="1">Daus_M_001</strain>
        <tissue evidence="1">Leg muscle</tissue>
    </source>
</reference>
<accession>A0ABQ9GYZ2</accession>
<keyword evidence="2" id="KW-1185">Reference proteome</keyword>
<gene>
    <name evidence="1" type="ORF">PR048_021689</name>
</gene>
<evidence type="ECO:0000313" key="1">
    <source>
        <dbReference type="EMBL" id="KAJ8877235.1"/>
    </source>
</evidence>
<sequence length="118" mass="13228">MQYYSEEAKKWVRSILDVPLQLTRPLIWKSLSMASEELEYSPLMLMSPQIGCFNQLQQLTELTPGLQNPVEFVSCHLQQLTELTPGLQNPMEISVYGDIPGTSGLVSSPTETDLVKSI</sequence>
<protein>
    <submittedName>
        <fullName evidence="1">Uncharacterized protein</fullName>
    </submittedName>
</protein>
<dbReference type="Proteomes" id="UP001159363">
    <property type="component" value="Chromosome 7"/>
</dbReference>
<proteinExistence type="predicted"/>
<comment type="caution">
    <text evidence="1">The sequence shown here is derived from an EMBL/GenBank/DDBJ whole genome shotgun (WGS) entry which is preliminary data.</text>
</comment>
<dbReference type="EMBL" id="JARBHB010000008">
    <property type="protein sequence ID" value="KAJ8877235.1"/>
    <property type="molecule type" value="Genomic_DNA"/>
</dbReference>